<evidence type="ECO:0000256" key="2">
    <source>
        <dbReference type="PROSITE-ProRule" id="PRU00104"/>
    </source>
</evidence>
<accession>A0AA88YGY7</accession>
<evidence type="ECO:0000313" key="5">
    <source>
        <dbReference type="Proteomes" id="UP001186944"/>
    </source>
</evidence>
<dbReference type="AlphaFoldDB" id="A0AA88YGY7"/>
<dbReference type="EMBL" id="VSWD01000004">
    <property type="protein sequence ID" value="KAK3104660.1"/>
    <property type="molecule type" value="Genomic_DNA"/>
</dbReference>
<evidence type="ECO:0000313" key="4">
    <source>
        <dbReference type="EMBL" id="KAK3104660.1"/>
    </source>
</evidence>
<dbReference type="GO" id="GO:0004842">
    <property type="term" value="F:ubiquitin-protein transferase activity"/>
    <property type="evidence" value="ECO:0007669"/>
    <property type="project" value="InterPro"/>
</dbReference>
<organism evidence="4 5">
    <name type="scientific">Pinctada imbricata</name>
    <name type="common">Atlantic pearl-oyster</name>
    <name type="synonym">Pinctada martensii</name>
    <dbReference type="NCBI Taxonomy" id="66713"/>
    <lineage>
        <taxon>Eukaryota</taxon>
        <taxon>Metazoa</taxon>
        <taxon>Spiralia</taxon>
        <taxon>Lophotrochozoa</taxon>
        <taxon>Mollusca</taxon>
        <taxon>Bivalvia</taxon>
        <taxon>Autobranchia</taxon>
        <taxon>Pteriomorphia</taxon>
        <taxon>Pterioida</taxon>
        <taxon>Pterioidea</taxon>
        <taxon>Pteriidae</taxon>
        <taxon>Pinctada</taxon>
    </lineage>
</organism>
<gene>
    <name evidence="4" type="ORF">FSP39_007331</name>
</gene>
<dbReference type="InterPro" id="IPR000569">
    <property type="entry name" value="HECT_dom"/>
</dbReference>
<evidence type="ECO:0000259" key="3">
    <source>
        <dbReference type="PROSITE" id="PS50237"/>
    </source>
</evidence>
<name>A0AA88YGY7_PINIB</name>
<dbReference type="Gene3D" id="3.30.2410.10">
    <property type="entry name" value="Hect, E3 ligase catalytic domain"/>
    <property type="match status" value="1"/>
</dbReference>
<protein>
    <recommendedName>
        <fullName evidence="3">HECT domain-containing protein</fullName>
    </recommendedName>
</protein>
<keyword evidence="1 2" id="KW-0833">Ubl conjugation pathway</keyword>
<comment type="caution">
    <text evidence="4">The sequence shown here is derived from an EMBL/GenBank/DDBJ whole genome shotgun (WGS) entry which is preliminary data.</text>
</comment>
<dbReference type="PROSITE" id="PS50237">
    <property type="entry name" value="HECT"/>
    <property type="match status" value="1"/>
</dbReference>
<dbReference type="InterPro" id="IPR035983">
    <property type="entry name" value="Hect_E3_ubiquitin_ligase"/>
</dbReference>
<dbReference type="Pfam" id="PF00632">
    <property type="entry name" value="HECT"/>
    <property type="match status" value="1"/>
</dbReference>
<dbReference type="Proteomes" id="UP001186944">
    <property type="component" value="Unassembled WGS sequence"/>
</dbReference>
<sequence length="175" mass="19910">MNPSFIMSCAETENSAYPREDGYEKEENTLQLHLKLMRKKPSITYLLKPSNTRTLTVNKLLQLLRCRFSVVGSNSRNKEEATYKHFVRYAREVFAGRRPPVTLEKVLAFTTGSSIEPVLGFSIVPEIEFVAETSMFATASTCVNKLFLPLIGDRGEDVYFSHLDMSFANDFFGME</sequence>
<reference evidence="4" key="1">
    <citation type="submission" date="2019-08" db="EMBL/GenBank/DDBJ databases">
        <title>The improved chromosome-level genome for the pearl oyster Pinctada fucata martensii using PacBio sequencing and Hi-C.</title>
        <authorList>
            <person name="Zheng Z."/>
        </authorList>
    </citation>
    <scope>NUCLEOTIDE SEQUENCE</scope>
    <source>
        <strain evidence="4">ZZ-2019</strain>
        <tissue evidence="4">Adductor muscle</tissue>
    </source>
</reference>
<dbReference type="SUPFAM" id="SSF56204">
    <property type="entry name" value="Hect, E3 ligase catalytic domain"/>
    <property type="match status" value="1"/>
</dbReference>
<feature type="active site" description="Glycyl thioester intermediate" evidence="2">
    <location>
        <position position="142"/>
    </location>
</feature>
<keyword evidence="5" id="KW-1185">Reference proteome</keyword>
<feature type="domain" description="HECT" evidence="3">
    <location>
        <begin position="105"/>
        <end position="149"/>
    </location>
</feature>
<evidence type="ECO:0000256" key="1">
    <source>
        <dbReference type="ARBA" id="ARBA00022786"/>
    </source>
</evidence>
<proteinExistence type="predicted"/>